<evidence type="ECO:0000313" key="3">
    <source>
        <dbReference type="Proteomes" id="UP000236333"/>
    </source>
</evidence>
<keyword evidence="3" id="KW-1185">Reference proteome</keyword>
<dbReference type="EMBL" id="PGGS01001025">
    <property type="protein sequence ID" value="PNH01073.1"/>
    <property type="molecule type" value="Genomic_DNA"/>
</dbReference>
<dbReference type="OrthoDB" id="545818at2759"/>
<evidence type="ECO:0000313" key="1">
    <source>
        <dbReference type="EMBL" id="PNH01073.1"/>
    </source>
</evidence>
<sequence length="146" mass="16565">MLSPLIDVAKLREQRSAYMLEAKERAEVLCAALDRGATYPKGTFTAFWTDLTRVPGVADSCSEYARLARLAATIVPGSVEAERAFSTMSYIKNKQRNRLKQPHLSACVRMKVLDWYSISNFPYAAALQHWQNTVQYRHAEYEEADA</sequence>
<dbReference type="AlphaFoldDB" id="A0A2J8AD66"/>
<dbReference type="EMBL" id="PGGS01000055">
    <property type="protein sequence ID" value="PNH10458.1"/>
    <property type="molecule type" value="Genomic_DNA"/>
</dbReference>
<dbReference type="Proteomes" id="UP000236333">
    <property type="component" value="Unassembled WGS sequence"/>
</dbReference>
<evidence type="ECO:0000313" key="2">
    <source>
        <dbReference type="EMBL" id="PNH10458.1"/>
    </source>
</evidence>
<protein>
    <recommendedName>
        <fullName evidence="4">HAT C-terminal dimerisation domain-containing protein</fullName>
    </recommendedName>
</protein>
<organism evidence="2 3">
    <name type="scientific">Tetrabaena socialis</name>
    <dbReference type="NCBI Taxonomy" id="47790"/>
    <lineage>
        <taxon>Eukaryota</taxon>
        <taxon>Viridiplantae</taxon>
        <taxon>Chlorophyta</taxon>
        <taxon>core chlorophytes</taxon>
        <taxon>Chlorophyceae</taxon>
        <taxon>CS clade</taxon>
        <taxon>Chlamydomonadales</taxon>
        <taxon>Tetrabaenaceae</taxon>
        <taxon>Tetrabaena</taxon>
    </lineage>
</organism>
<comment type="caution">
    <text evidence="2">The sequence shown here is derived from an EMBL/GenBank/DDBJ whole genome shotgun (WGS) entry which is preliminary data.</text>
</comment>
<name>A0A2J8AD66_9CHLO</name>
<gene>
    <name evidence="2" type="ORF">TSOC_002803</name>
    <name evidence="1" type="ORF">TSOC_013059</name>
</gene>
<accession>A0A2J8AD66</accession>
<proteinExistence type="predicted"/>
<evidence type="ECO:0008006" key="4">
    <source>
        <dbReference type="Google" id="ProtNLM"/>
    </source>
</evidence>
<reference evidence="2 3" key="1">
    <citation type="journal article" date="2017" name="Mol. Biol. Evol.">
        <title>The 4-celled Tetrabaena socialis nuclear genome reveals the essential components for genetic control of cell number at the origin of multicellularity in the volvocine lineage.</title>
        <authorList>
            <person name="Featherston J."/>
            <person name="Arakaki Y."/>
            <person name="Hanschen E.R."/>
            <person name="Ferris P.J."/>
            <person name="Michod R.E."/>
            <person name="Olson B.J.S.C."/>
            <person name="Nozaki H."/>
            <person name="Durand P.M."/>
        </authorList>
    </citation>
    <scope>NUCLEOTIDE SEQUENCE [LARGE SCALE GENOMIC DNA]</scope>
    <source>
        <strain evidence="2 3">NIES-571</strain>
    </source>
</reference>